<proteinExistence type="predicted"/>
<evidence type="ECO:0000313" key="2">
    <source>
        <dbReference type="EMBL" id="SHH17840.1"/>
    </source>
</evidence>
<name>A0A1M5QVS4_9FIRM</name>
<accession>A0A1M5QVS4</accession>
<dbReference type="OrthoDB" id="9801479at2"/>
<dbReference type="PROSITE" id="PS50902">
    <property type="entry name" value="FLAVODOXIN_LIKE"/>
    <property type="match status" value="1"/>
</dbReference>
<protein>
    <submittedName>
        <fullName evidence="2">NAD(P)H dehydrogenase (Quinone)</fullName>
    </submittedName>
</protein>
<dbReference type="SUPFAM" id="SSF52218">
    <property type="entry name" value="Flavoproteins"/>
    <property type="match status" value="1"/>
</dbReference>
<dbReference type="InterPro" id="IPR029039">
    <property type="entry name" value="Flavoprotein-like_sf"/>
</dbReference>
<dbReference type="GO" id="GO:0016651">
    <property type="term" value="F:oxidoreductase activity, acting on NAD(P)H"/>
    <property type="evidence" value="ECO:0007669"/>
    <property type="project" value="UniProtKB-ARBA"/>
</dbReference>
<keyword evidence="3" id="KW-1185">Reference proteome</keyword>
<dbReference type="RefSeq" id="WP_073183888.1">
    <property type="nucleotide sequence ID" value="NZ_FQXI01000003.1"/>
</dbReference>
<dbReference type="GO" id="GO:0010181">
    <property type="term" value="F:FMN binding"/>
    <property type="evidence" value="ECO:0007669"/>
    <property type="project" value="InterPro"/>
</dbReference>
<gene>
    <name evidence="2" type="ORF">SAMN02745245_00750</name>
</gene>
<feature type="domain" description="Flavodoxin-like" evidence="1">
    <location>
        <begin position="3"/>
        <end position="162"/>
    </location>
</feature>
<dbReference type="Pfam" id="PF00258">
    <property type="entry name" value="Flavodoxin_1"/>
    <property type="match status" value="1"/>
</dbReference>
<dbReference type="AlphaFoldDB" id="A0A1M5QVS4"/>
<dbReference type="Proteomes" id="UP000184032">
    <property type="component" value="Unassembled WGS sequence"/>
</dbReference>
<dbReference type="Gene3D" id="3.40.50.360">
    <property type="match status" value="1"/>
</dbReference>
<organism evidence="2 3">
    <name type="scientific">Anaerosphaera aminiphila DSM 21120</name>
    <dbReference type="NCBI Taxonomy" id="1120995"/>
    <lineage>
        <taxon>Bacteria</taxon>
        <taxon>Bacillati</taxon>
        <taxon>Bacillota</taxon>
        <taxon>Tissierellia</taxon>
        <taxon>Tissierellales</taxon>
        <taxon>Peptoniphilaceae</taxon>
        <taxon>Anaerosphaera</taxon>
    </lineage>
</organism>
<dbReference type="InterPro" id="IPR008254">
    <property type="entry name" value="Flavodoxin/NO_synth"/>
</dbReference>
<dbReference type="EMBL" id="FQXI01000003">
    <property type="protein sequence ID" value="SHH17840.1"/>
    <property type="molecule type" value="Genomic_DNA"/>
</dbReference>
<reference evidence="2 3" key="1">
    <citation type="submission" date="2016-11" db="EMBL/GenBank/DDBJ databases">
        <authorList>
            <person name="Jaros S."/>
            <person name="Januszkiewicz K."/>
            <person name="Wedrychowicz H."/>
        </authorList>
    </citation>
    <scope>NUCLEOTIDE SEQUENCE [LARGE SCALE GENOMIC DNA]</scope>
    <source>
        <strain evidence="2 3">DSM 21120</strain>
    </source>
</reference>
<evidence type="ECO:0000259" key="1">
    <source>
        <dbReference type="PROSITE" id="PS50902"/>
    </source>
</evidence>
<sequence length="162" mass="17711">MKITVLYYSKTGTTKEMGEKIAEGIKSVEGAEVKVFSLDEVDEAWIMESKAVIMGTPVYMADMCGAMKMWFETTGKKYKLAGKIGGAFATADYIHGGGDISVQNILKNMMVYGMLTYSGGGSYGKPVIHLGPVAIKGVHEESYETFNIYGERFAKKVLEIFG</sequence>
<dbReference type="STRING" id="1120995.SAMN02745245_00750"/>
<evidence type="ECO:0000313" key="3">
    <source>
        <dbReference type="Proteomes" id="UP000184032"/>
    </source>
</evidence>